<dbReference type="Pfam" id="PF13276">
    <property type="entry name" value="HTH_21"/>
    <property type="match status" value="1"/>
</dbReference>
<comment type="caution">
    <text evidence="2">The sequence shown here is derived from an EMBL/GenBank/DDBJ whole genome shotgun (WGS) entry which is preliminary data.</text>
</comment>
<dbReference type="InterPro" id="IPR025948">
    <property type="entry name" value="HTH-like_dom"/>
</dbReference>
<evidence type="ECO:0000259" key="1">
    <source>
        <dbReference type="Pfam" id="PF13276"/>
    </source>
</evidence>
<keyword evidence="3" id="KW-1185">Reference proteome</keyword>
<accession>A0A7X0FDF8</accession>
<name>A0A7X0FDF8_9HYPH</name>
<gene>
    <name evidence="2" type="ORF">GGR00_005553</name>
</gene>
<evidence type="ECO:0000313" key="2">
    <source>
        <dbReference type="EMBL" id="MBB6357729.1"/>
    </source>
</evidence>
<dbReference type="AlphaFoldDB" id="A0A7X0FDF8"/>
<evidence type="ECO:0000313" key="3">
    <source>
        <dbReference type="Proteomes" id="UP000536262"/>
    </source>
</evidence>
<feature type="domain" description="HTH-like" evidence="1">
    <location>
        <begin position="47"/>
        <end position="103"/>
    </location>
</feature>
<dbReference type="EMBL" id="JACHOU010000030">
    <property type="protein sequence ID" value="MBB6357729.1"/>
    <property type="molecule type" value="Genomic_DNA"/>
</dbReference>
<sequence length="125" mass="14468">MKAFVDDHRDVYGVEPICRVLPIAPSTYHEHAARHADSSRLPARVKRDEVLKVEVRRVFNENFGVCGVRKVWRQMKREGFDIARCTVSRLMRQMGLRGVVRGRSVHGRKRLIEVRSLVATYSPQL</sequence>
<organism evidence="2 3">
    <name type="scientific">Aminobacter aganoensis</name>
    <dbReference type="NCBI Taxonomy" id="83264"/>
    <lineage>
        <taxon>Bacteria</taxon>
        <taxon>Pseudomonadati</taxon>
        <taxon>Pseudomonadota</taxon>
        <taxon>Alphaproteobacteria</taxon>
        <taxon>Hyphomicrobiales</taxon>
        <taxon>Phyllobacteriaceae</taxon>
        <taxon>Aminobacter</taxon>
    </lineage>
</organism>
<dbReference type="Proteomes" id="UP000536262">
    <property type="component" value="Unassembled WGS sequence"/>
</dbReference>
<proteinExistence type="predicted"/>
<protein>
    <recommendedName>
        <fullName evidence="1">HTH-like domain-containing protein</fullName>
    </recommendedName>
</protein>
<reference evidence="2 3" key="1">
    <citation type="submission" date="2020-08" db="EMBL/GenBank/DDBJ databases">
        <title>Genomic Encyclopedia of Type Strains, Phase IV (KMG-IV): sequencing the most valuable type-strain genomes for metagenomic binning, comparative biology and taxonomic classification.</title>
        <authorList>
            <person name="Goeker M."/>
        </authorList>
    </citation>
    <scope>NUCLEOTIDE SEQUENCE [LARGE SCALE GENOMIC DNA]</scope>
    <source>
        <strain evidence="2 3">DSM 7051</strain>
    </source>
</reference>